<feature type="transmembrane region" description="Helical" evidence="1">
    <location>
        <begin position="68"/>
        <end position="87"/>
    </location>
</feature>
<evidence type="ECO:0000313" key="2">
    <source>
        <dbReference type="EMBL" id="AEH07865.1"/>
    </source>
</evidence>
<feature type="transmembrane region" description="Helical" evidence="1">
    <location>
        <begin position="347"/>
        <end position="369"/>
    </location>
</feature>
<keyword evidence="1" id="KW-0812">Transmembrane</keyword>
<dbReference type="eggNOG" id="COG1216">
    <property type="taxonomic scope" value="Bacteria"/>
</dbReference>
<feature type="transmembrane region" description="Helical" evidence="1">
    <location>
        <begin position="315"/>
        <end position="335"/>
    </location>
</feature>
<dbReference type="STRING" id="656024.FsymDg_0293"/>
<evidence type="ECO:0000313" key="3">
    <source>
        <dbReference type="Proteomes" id="UP000001549"/>
    </source>
</evidence>
<dbReference type="EMBL" id="CP002801">
    <property type="protein sequence ID" value="AEH07865.1"/>
    <property type="molecule type" value="Genomic_DNA"/>
</dbReference>
<protein>
    <recommendedName>
        <fullName evidence="4">DUF2029 domain-containing protein</fullName>
    </recommendedName>
</protein>
<dbReference type="HOGENOM" id="CLU_029930_0_0_11"/>
<keyword evidence="1" id="KW-0472">Membrane</keyword>
<feature type="transmembrane region" description="Helical" evidence="1">
    <location>
        <begin position="430"/>
        <end position="459"/>
    </location>
</feature>
<keyword evidence="3" id="KW-1185">Reference proteome</keyword>
<dbReference type="Proteomes" id="UP000001549">
    <property type="component" value="Chromosome"/>
</dbReference>
<evidence type="ECO:0000256" key="1">
    <source>
        <dbReference type="SAM" id="Phobius"/>
    </source>
</evidence>
<sequence length="535" mass="56818">MPRTLRVPYAPRTARPVAVPGLEHTHARTARARRRTASVTAAVGLVGLLAVQAAILRQPGYLPSRAGVLYLTMLWWVLGVATAALLLCAAPRRLAVGLLLAGTVSIHAVALTRGPQLSDDLYRYVWDGRVQAAGIDPYRYGPLDPALTHLRDRWLFPDPAGCAAIGRGPDCIRLNYPRAHTVYPPVAQTYFTVLHFLPGPPREHKTQLYASLASLALVGLMMTMLTARGRDPRHAGFYALSPLAGLEIGSDAHVDVLAALLALGGIALLTPRRRRPRPAVATRAGGANGIRAAGETTGMTRETGMAEETPSRRRTWLAGSLLAAAVAVKLYPALLLPAAARRRPVTLIGATVTIVGLFYLPHILAVGPAALGFLPEYLNVEGYGRGSRFLLLTALGIDGAAAKAAAVSALAAVTVIVLRSDPYRVPLERAALWLVGAAFLIATPVQPWYGILLVALAVLAGQLEWLAVAAAGHPVYVSLFTDLPGDARTLRILSYTVAALVVLVAALLRRRRRGIQPPHMSVGAGVTVNSQADGR</sequence>
<dbReference type="AlphaFoldDB" id="F8B3M7"/>
<gene>
    <name evidence="2" type="ordered locus">FsymDg_0293</name>
</gene>
<accession>F8B3M7</accession>
<name>F8B3M7_9ACTN</name>
<organism evidence="2 3">
    <name type="scientific">Candidatus Protofrankia datiscae</name>
    <dbReference type="NCBI Taxonomy" id="2716812"/>
    <lineage>
        <taxon>Bacteria</taxon>
        <taxon>Bacillati</taxon>
        <taxon>Actinomycetota</taxon>
        <taxon>Actinomycetes</taxon>
        <taxon>Frankiales</taxon>
        <taxon>Frankiaceae</taxon>
        <taxon>Protofrankia</taxon>
    </lineage>
</organism>
<dbReference type="RefSeq" id="WP_013871860.1">
    <property type="nucleotide sequence ID" value="NC_015656.1"/>
</dbReference>
<feature type="transmembrane region" description="Helical" evidence="1">
    <location>
        <begin position="37"/>
        <end position="56"/>
    </location>
</feature>
<reference evidence="2 3" key="1">
    <citation type="submission" date="2011-05" db="EMBL/GenBank/DDBJ databases">
        <title>Complete sequence of chromosome of Frankia symbiont of Datisca glomerata.</title>
        <authorList>
            <consortium name="US DOE Joint Genome Institute"/>
            <person name="Lucas S."/>
            <person name="Han J."/>
            <person name="Lapidus A."/>
            <person name="Cheng J.-F."/>
            <person name="Goodwin L."/>
            <person name="Pitluck S."/>
            <person name="Peters L."/>
            <person name="Mikhailova N."/>
            <person name="Chertkov O."/>
            <person name="Teshima H."/>
            <person name="Han C."/>
            <person name="Tapia R."/>
            <person name="Land M."/>
            <person name="Hauser L."/>
            <person name="Kyrpides N."/>
            <person name="Ivanova N."/>
            <person name="Pagani I."/>
            <person name="Berry A."/>
            <person name="Pawlowski K."/>
            <person name="Persson T."/>
            <person name="Vanden Heuvel B."/>
            <person name="Benson D."/>
            <person name="Woyke T."/>
        </authorList>
    </citation>
    <scope>NUCLEOTIDE SEQUENCE [LARGE SCALE GENOMIC DNA]</scope>
    <source>
        <strain evidence="3">4085684</strain>
    </source>
</reference>
<dbReference type="KEGG" id="fsy:FsymDg_0293"/>
<keyword evidence="1" id="KW-1133">Transmembrane helix</keyword>
<evidence type="ECO:0008006" key="4">
    <source>
        <dbReference type="Google" id="ProtNLM"/>
    </source>
</evidence>
<feature type="transmembrane region" description="Helical" evidence="1">
    <location>
        <begin position="492"/>
        <end position="508"/>
    </location>
</feature>
<feature type="transmembrane region" description="Helical" evidence="1">
    <location>
        <begin position="94"/>
        <end position="112"/>
    </location>
</feature>
<proteinExistence type="predicted"/>
<feature type="transmembrane region" description="Helical" evidence="1">
    <location>
        <begin position="389"/>
        <end position="418"/>
    </location>
</feature>